<evidence type="ECO:0000256" key="1">
    <source>
        <dbReference type="ARBA" id="ARBA00001974"/>
    </source>
</evidence>
<evidence type="ECO:0000256" key="4">
    <source>
        <dbReference type="ARBA" id="ARBA00022827"/>
    </source>
</evidence>
<keyword evidence="4" id="KW-0274">FAD</keyword>
<sequence>MHRRHFLRSAGVALAAASTASRAATDKALAIASTAQPQTPPGTSPAPFAAMPPLAPMRASVDRIIAINGCTRPFRAQGPRIEAERIGRKTVVHNYGHGGSGWSLSWGAAEQALRLVHAADPAARELAVIGCGAIGLTTALVAQRAGLRVRIYARERLPYVRSFYATGMWSQDSRVCTSEYATADFKTRWEQMARTSFRRYQTLLGLPSEPIEWRDGYVLSDVPFDQPIASTEAHEPDYPPLERELIDDLGPGSQPLAAGSHPFPVPFVRRYSQLTFNPSAYARVLMEDFLKAGGELYTREFAHPRQFGDLHEKILINATGYGARALLGDESVILVRGQTARLIPQPEVTYGLVWRGHNLNVGPRRDGLLVQAQGAHDFNNADGTPDRAASEAAVRELVKLFATS</sequence>
<dbReference type="PANTHER" id="PTHR11530:SF11">
    <property type="entry name" value="D-ASPARTATE OXIDASE"/>
    <property type="match status" value="1"/>
</dbReference>
<evidence type="ECO:0000313" key="11">
    <source>
        <dbReference type="EMBL" id="ACD61187.1"/>
    </source>
</evidence>
<dbReference type="Gene3D" id="3.30.9.10">
    <property type="entry name" value="D-Amino Acid Oxidase, subunit A, domain 2"/>
    <property type="match status" value="1"/>
</dbReference>
<dbReference type="GO" id="GO:0071949">
    <property type="term" value="F:FAD binding"/>
    <property type="evidence" value="ECO:0007669"/>
    <property type="project" value="InterPro"/>
</dbReference>
<dbReference type="EC" id="1.4.3.3" evidence="6"/>
<dbReference type="KEGG" id="xop:PXO_03030"/>
<evidence type="ECO:0000256" key="6">
    <source>
        <dbReference type="ARBA" id="ARBA00039101"/>
    </source>
</evidence>
<accession>A0A0K0GQF5</accession>
<name>A0A0K0GQF5_XANOP</name>
<dbReference type="GO" id="GO:0005737">
    <property type="term" value="C:cytoplasm"/>
    <property type="evidence" value="ECO:0007669"/>
    <property type="project" value="TreeGrafter"/>
</dbReference>
<comment type="catalytic activity">
    <reaction evidence="8">
        <text>a D-alpha-amino acid + O2 + H2O = a 2-oxocarboxylate + H2O2 + NH4(+)</text>
        <dbReference type="Rhea" id="RHEA:21816"/>
        <dbReference type="ChEBI" id="CHEBI:15377"/>
        <dbReference type="ChEBI" id="CHEBI:15379"/>
        <dbReference type="ChEBI" id="CHEBI:16240"/>
        <dbReference type="ChEBI" id="CHEBI:28938"/>
        <dbReference type="ChEBI" id="CHEBI:35179"/>
        <dbReference type="ChEBI" id="CHEBI:59871"/>
        <dbReference type="EC" id="1.4.3.3"/>
    </reaction>
    <physiologicalReaction direction="left-to-right" evidence="8">
        <dbReference type="Rhea" id="RHEA:21817"/>
    </physiologicalReaction>
</comment>
<dbReference type="InterPro" id="IPR023209">
    <property type="entry name" value="DAO"/>
</dbReference>
<dbReference type="PANTHER" id="PTHR11530">
    <property type="entry name" value="D-AMINO ACID OXIDASE"/>
    <property type="match status" value="1"/>
</dbReference>
<dbReference type="SUPFAM" id="SSF51971">
    <property type="entry name" value="Nucleotide-binding domain"/>
    <property type="match status" value="1"/>
</dbReference>
<organism evidence="11 12">
    <name type="scientific">Xanthomonas oryzae pv. oryzae (strain PXO99A)</name>
    <dbReference type="NCBI Taxonomy" id="360094"/>
    <lineage>
        <taxon>Bacteria</taxon>
        <taxon>Pseudomonadati</taxon>
        <taxon>Pseudomonadota</taxon>
        <taxon>Gammaproteobacteria</taxon>
        <taxon>Lysobacterales</taxon>
        <taxon>Lysobacteraceae</taxon>
        <taxon>Xanthomonas</taxon>
    </lineage>
</organism>
<dbReference type="InterPro" id="IPR006181">
    <property type="entry name" value="D-amino_acid_oxidase_CS"/>
</dbReference>
<evidence type="ECO:0000256" key="2">
    <source>
        <dbReference type="ARBA" id="ARBA00006730"/>
    </source>
</evidence>
<dbReference type="PROSITE" id="PS00677">
    <property type="entry name" value="DAO"/>
    <property type="match status" value="1"/>
</dbReference>
<feature type="domain" description="FAD dependent oxidoreductase" evidence="10">
    <location>
        <begin position="126"/>
        <end position="401"/>
    </location>
</feature>
<dbReference type="InterPro" id="IPR006311">
    <property type="entry name" value="TAT_signal"/>
</dbReference>
<dbReference type="eggNOG" id="COG0665">
    <property type="taxonomic scope" value="Bacteria"/>
</dbReference>
<comment type="cofactor">
    <cofactor evidence="1">
        <name>FAD</name>
        <dbReference type="ChEBI" id="CHEBI:57692"/>
    </cofactor>
</comment>
<keyword evidence="9" id="KW-0732">Signal</keyword>
<dbReference type="AlphaFoldDB" id="A0A0K0GQF5"/>
<evidence type="ECO:0000259" key="10">
    <source>
        <dbReference type="Pfam" id="PF01266"/>
    </source>
</evidence>
<dbReference type="PROSITE" id="PS51318">
    <property type="entry name" value="TAT"/>
    <property type="match status" value="1"/>
</dbReference>
<evidence type="ECO:0000256" key="9">
    <source>
        <dbReference type="SAM" id="SignalP"/>
    </source>
</evidence>
<evidence type="ECO:0000256" key="7">
    <source>
        <dbReference type="ARBA" id="ARBA00039751"/>
    </source>
</evidence>
<dbReference type="EMBL" id="CP000967">
    <property type="protein sequence ID" value="ACD61187.1"/>
    <property type="molecule type" value="Genomic_DNA"/>
</dbReference>
<evidence type="ECO:0000256" key="8">
    <source>
        <dbReference type="ARBA" id="ARBA00049547"/>
    </source>
</evidence>
<evidence type="ECO:0000256" key="3">
    <source>
        <dbReference type="ARBA" id="ARBA00022630"/>
    </source>
</evidence>
<dbReference type="HOGENOM" id="CLU_034311_6_0_6"/>
<dbReference type="GO" id="GO:0019478">
    <property type="term" value="P:D-amino acid catabolic process"/>
    <property type="evidence" value="ECO:0007669"/>
    <property type="project" value="TreeGrafter"/>
</dbReference>
<gene>
    <name evidence="11" type="ordered locus">PXO_03030</name>
</gene>
<dbReference type="GO" id="GO:0003884">
    <property type="term" value="F:D-amino-acid oxidase activity"/>
    <property type="evidence" value="ECO:0007669"/>
    <property type="project" value="UniProtKB-EC"/>
</dbReference>
<evidence type="ECO:0000256" key="5">
    <source>
        <dbReference type="ARBA" id="ARBA00023002"/>
    </source>
</evidence>
<evidence type="ECO:0000313" key="12">
    <source>
        <dbReference type="Proteomes" id="UP000001740"/>
    </source>
</evidence>
<dbReference type="Proteomes" id="UP000001740">
    <property type="component" value="Chromosome"/>
</dbReference>
<dbReference type="RefSeq" id="WP_012446187.1">
    <property type="nucleotide sequence ID" value="NC_010717.2"/>
</dbReference>
<proteinExistence type="inferred from homology"/>
<keyword evidence="3" id="KW-0285">Flavoprotein</keyword>
<dbReference type="InterPro" id="IPR006076">
    <property type="entry name" value="FAD-dep_OxRdtase"/>
</dbReference>
<reference evidence="11 12" key="1">
    <citation type="journal article" date="2008" name="BMC Genomics">
        <title>Genome sequence and rapid evolution of the rice pathogen Xanthomonas oryzae pv. oryzae PXO99A.</title>
        <authorList>
            <person name="Salzberg S.L."/>
            <person name="Sommer D.D."/>
            <person name="Schatz M.C."/>
            <person name="Phillippy A.M."/>
            <person name="Rabinowicz P.D."/>
            <person name="Tsuge S."/>
            <person name="Furutani A."/>
            <person name="Ochiai H."/>
            <person name="Delcher A.L."/>
            <person name="Kelley D."/>
            <person name="Madupu R."/>
            <person name="Puiu D."/>
            <person name="Radune D."/>
            <person name="Shumway M."/>
            <person name="Trapnell C."/>
            <person name="Aparna G."/>
            <person name="Jha G."/>
            <person name="Pandey A."/>
            <person name="Patil P.B."/>
            <person name="Ishihara H."/>
            <person name="Meyer D.F."/>
            <person name="Szurek B."/>
            <person name="Verdier V."/>
            <person name="Koebnik R."/>
            <person name="Dow J.M."/>
            <person name="Ryan R.P."/>
            <person name="Hirata H."/>
            <person name="Tsuyumu S."/>
            <person name="Won Lee S."/>
            <person name="Seo Y.S."/>
            <person name="Sriariyanum M."/>
            <person name="Ronald P.C."/>
            <person name="Sonti R.V."/>
            <person name="Van Sluys M.A."/>
            <person name="Leach J.E."/>
            <person name="White F.F."/>
            <person name="Bogdanove A.J."/>
        </authorList>
    </citation>
    <scope>NUCLEOTIDE SEQUENCE [LARGE SCALE GENOMIC DNA]</scope>
    <source>
        <strain evidence="11 12">PXO99A</strain>
    </source>
</reference>
<feature type="signal peptide" evidence="9">
    <location>
        <begin position="1"/>
        <end position="23"/>
    </location>
</feature>
<keyword evidence="5" id="KW-0560">Oxidoreductase</keyword>
<comment type="similarity">
    <text evidence="2">Belongs to the DAMOX/DASOX family.</text>
</comment>
<dbReference type="Gene3D" id="3.40.50.720">
    <property type="entry name" value="NAD(P)-binding Rossmann-like Domain"/>
    <property type="match status" value="2"/>
</dbReference>
<protein>
    <recommendedName>
        <fullName evidence="7">D-amino-acid oxidase</fullName>
        <ecNumber evidence="6">1.4.3.3</ecNumber>
    </recommendedName>
</protein>
<dbReference type="Pfam" id="PF01266">
    <property type="entry name" value="DAO"/>
    <property type="match status" value="1"/>
</dbReference>
<feature type="chain" id="PRO_5005330963" description="D-amino-acid oxidase" evidence="9">
    <location>
        <begin position="24"/>
        <end position="404"/>
    </location>
</feature>